<dbReference type="InterPro" id="IPR032720">
    <property type="entry name" value="Cys_rich_CWC"/>
</dbReference>
<evidence type="ECO:0000313" key="1">
    <source>
        <dbReference type="EMBL" id="MBV2131653.1"/>
    </source>
</evidence>
<proteinExistence type="predicted"/>
<sequence length="75" mass="7579">MQPLPNHTCPLCGGANQCAPARAGTLDIECWCSKAAISPEALARVPVELVNKACLCPRCAAGVGSAQADQSAAEA</sequence>
<protein>
    <submittedName>
        <fullName evidence="1">Cysteine-rich CWC family protein</fullName>
    </submittedName>
</protein>
<dbReference type="RefSeq" id="WP_217679562.1">
    <property type="nucleotide sequence ID" value="NZ_JAHRGL010000002.1"/>
</dbReference>
<dbReference type="Pfam" id="PF14375">
    <property type="entry name" value="Cys_rich_CWC"/>
    <property type="match status" value="1"/>
</dbReference>
<comment type="caution">
    <text evidence="1">The sequence shown here is derived from an EMBL/GenBank/DDBJ whole genome shotgun (WGS) entry which is preliminary data.</text>
</comment>
<evidence type="ECO:0000313" key="2">
    <source>
        <dbReference type="Proteomes" id="UP000813068"/>
    </source>
</evidence>
<dbReference type="Proteomes" id="UP000813068">
    <property type="component" value="Unassembled WGS sequence"/>
</dbReference>
<reference evidence="1 2" key="1">
    <citation type="submission" date="2021-06" db="EMBL/GenBank/DDBJ databases">
        <title>Differences between aerobic and microaerobic xylene degrading microbial communities.</title>
        <authorList>
            <person name="Banerjee S."/>
            <person name="Tancsics A."/>
        </authorList>
    </citation>
    <scope>NUCLEOTIDE SEQUENCE [LARGE SCALE GENOMIC DNA]</scope>
    <source>
        <strain evidence="1 2">MAP12</strain>
    </source>
</reference>
<name>A0ABS6MS83_9GAMM</name>
<accession>A0ABS6MS83</accession>
<keyword evidence="2" id="KW-1185">Reference proteome</keyword>
<organism evidence="1 2">
    <name type="scientific">Geopseudomonas aromaticivorans</name>
    <dbReference type="NCBI Taxonomy" id="2849492"/>
    <lineage>
        <taxon>Bacteria</taxon>
        <taxon>Pseudomonadati</taxon>
        <taxon>Pseudomonadota</taxon>
        <taxon>Gammaproteobacteria</taxon>
        <taxon>Pseudomonadales</taxon>
        <taxon>Pseudomonadaceae</taxon>
        <taxon>Geopseudomonas</taxon>
    </lineage>
</organism>
<dbReference type="EMBL" id="JAHRGL010000002">
    <property type="protein sequence ID" value="MBV2131653.1"/>
    <property type="molecule type" value="Genomic_DNA"/>
</dbReference>
<gene>
    <name evidence="1" type="ORF">KRX52_02445</name>
</gene>